<feature type="compositionally biased region" description="Basic residues" evidence="6">
    <location>
        <begin position="915"/>
        <end position="928"/>
    </location>
</feature>
<dbReference type="PANTHER" id="PTHR10183">
    <property type="entry name" value="CALPAIN"/>
    <property type="match status" value="1"/>
</dbReference>
<sequence length="1248" mass="145238">MKHYEDFEKEARKYPEILKNYNSKGKVFKDPNFHPNCNIKENEKVQFNEKDHIWERIDKYYTAPLFKKELIHPDAIQQGELGTCYFISSLSRIAQQPELVELLFDTRTRSKPNNKKKAKEDEFVDTINLKCGAVIVYFHIFGRLTPVLIDTLIPFRRGTRKPRFVHPSDLKFSPWFCLVEKAYAKLHGSYSIIEGGQLSKAIYNLFGYFPCYSRISSIISKREEKLKKKRDLEKSTKPIKFDQNEYLFSRLMRWQRQNAILGADIQNSDLPANITEENILDSGLVTGHSYLIMKVRREQGKNFICLRNPWGDREWLGDWSDTSPLWTPELKKALGVHIAENGTFWMIDKDFFKYFSNFDVAKPVNPEYHMKSFMAKLSPGKSDGLPLDNPEANLMKHQTFVFKLKDVRVKPKNSDNQKEEDGIKAVDDVKIYIRIEKNHPTFESYEDSEYAMFIVYSDGNKVDCETCKRYNRTTWTIRNIFMRAAVHIEYNNPIVIIFHRLNKRKYEEELYVQISCKYDFELYDADNPKHPYPEDEKFPIVFNNKSKRYSNISKDLRVKTIDGKDIQTFATMNTIDLSETFYKHLEYNKDSDGSRIYEYEITDDDDDDEDLGISIKKSKKKSDANDKSSKQELEKIIQKKKEVEELEKKVEKEKEKVEQEKKMLLQKKEEMEEEKKKIEEVQKESQKLQAESQKLEEEKKKLEEEKLKLKEMQENQRNIENQRNEEKNEKVIDQSDNDGYNQNDNSSDSDEIEVAKSEPVSDGSETSQESRKKSKGESDDERKSKKRLSKTKSKKEIESESSDDEKKSKRQLVRKKTKKEVDSDISNDSRSYENEPKKKLSRSKSKKQIESKSSDSDSDAKSKKSKKKSRLAKKATKESDDSESAARSKPTNKNAKSKSKKEIESEPSDSESKPKSKTRSANTKRKTKVSSDSESESESTPPKRPIRRIVARSKPRKQLSEKSSEDESPTKSKVSKNKKQPVSKRKIKKDSDYSNSESEPSTEDKPKRVKRKQAPARNKPSKEARSESSESEYESDTKGKSKVANTKRKSKVSPESESDSGSESTPRNNKNRQARRIIIRNKRKIQPESESSDSEPRKKTRNQQKTSPKESDSDDSEIPNSKKKQARPSKKKESPIRRKNVSDDDEYSDSDRAPEARRRRPVKGKSKKRDESDSDSNSESVGRNQKRRRSMSPKSRRRVADDSDSDSDSGRNTKTRRMIIKRKSLGPASNSRQNLKRRARRETDSSSE</sequence>
<dbReference type="InterPro" id="IPR001300">
    <property type="entry name" value="Peptidase_C2_calpain_cat"/>
</dbReference>
<evidence type="ECO:0000256" key="2">
    <source>
        <dbReference type="ARBA" id="ARBA00022670"/>
    </source>
</evidence>
<feature type="compositionally biased region" description="Low complexity" evidence="6">
    <location>
        <begin position="1053"/>
        <end position="1068"/>
    </location>
</feature>
<evidence type="ECO:0000256" key="3">
    <source>
        <dbReference type="ARBA" id="ARBA00022801"/>
    </source>
</evidence>
<comment type="caution">
    <text evidence="8">The sequence shown here is derived from an EMBL/GenBank/DDBJ whole genome shotgun (WGS) entry which is preliminary data.</text>
</comment>
<proteinExistence type="inferred from homology"/>
<feature type="compositionally biased region" description="Basic residues" evidence="6">
    <location>
        <begin position="1121"/>
        <end position="1130"/>
    </location>
</feature>
<feature type="compositionally biased region" description="Basic and acidic residues" evidence="6">
    <location>
        <begin position="958"/>
        <end position="970"/>
    </location>
</feature>
<feature type="compositionally biased region" description="Basic residues" evidence="6">
    <location>
        <begin position="1213"/>
        <end position="1224"/>
    </location>
</feature>
<gene>
    <name evidence="8" type="ORF">M9Y10_002774</name>
</gene>
<evidence type="ECO:0000256" key="6">
    <source>
        <dbReference type="SAM" id="MobiDB-lite"/>
    </source>
</evidence>
<feature type="compositionally biased region" description="Basic and acidic residues" evidence="6">
    <location>
        <begin position="768"/>
        <end position="783"/>
    </location>
</feature>
<feature type="compositionally biased region" description="Basic residues" evidence="6">
    <location>
        <begin position="784"/>
        <end position="793"/>
    </location>
</feature>
<feature type="compositionally biased region" description="Basic and acidic residues" evidence="6">
    <location>
        <begin position="847"/>
        <end position="862"/>
    </location>
</feature>
<dbReference type="InterPro" id="IPR038765">
    <property type="entry name" value="Papain-like_cys_pep_sf"/>
</dbReference>
<dbReference type="Gene3D" id="3.90.70.10">
    <property type="entry name" value="Cysteine proteinases"/>
    <property type="match status" value="1"/>
</dbReference>
<feature type="compositionally biased region" description="Basic and acidic residues" evidence="6">
    <location>
        <begin position="900"/>
        <end position="914"/>
    </location>
</feature>
<feature type="compositionally biased region" description="Basic residues" evidence="6">
    <location>
        <begin position="1184"/>
        <end position="1197"/>
    </location>
</feature>
<feature type="compositionally biased region" description="Basic residues" evidence="6">
    <location>
        <begin position="1157"/>
        <end position="1167"/>
    </location>
</feature>
<organism evidence="8 9">
    <name type="scientific">Tritrichomonas musculus</name>
    <dbReference type="NCBI Taxonomy" id="1915356"/>
    <lineage>
        <taxon>Eukaryota</taxon>
        <taxon>Metamonada</taxon>
        <taxon>Parabasalia</taxon>
        <taxon>Tritrichomonadida</taxon>
        <taxon>Tritrichomonadidae</taxon>
        <taxon>Tritrichomonas</taxon>
    </lineage>
</organism>
<feature type="compositionally biased region" description="Basic residues" evidence="6">
    <location>
        <begin position="1069"/>
        <end position="1084"/>
    </location>
</feature>
<dbReference type="PROSITE" id="PS50203">
    <property type="entry name" value="CALPAIN_CAT"/>
    <property type="match status" value="1"/>
</dbReference>
<feature type="compositionally biased region" description="Basic and acidic residues" evidence="6">
    <location>
        <begin position="720"/>
        <end position="733"/>
    </location>
</feature>
<feature type="compositionally biased region" description="Basic residues" evidence="6">
    <location>
        <begin position="944"/>
        <end position="957"/>
    </location>
</feature>
<dbReference type="Pfam" id="PF00648">
    <property type="entry name" value="Peptidase_C2"/>
    <property type="match status" value="1"/>
</dbReference>
<evidence type="ECO:0000256" key="5">
    <source>
        <dbReference type="PROSITE-ProRule" id="PRU00239"/>
    </source>
</evidence>
<feature type="compositionally biased region" description="Basic and acidic residues" evidence="6">
    <location>
        <begin position="665"/>
        <end position="686"/>
    </location>
</feature>
<feature type="active site" evidence="5">
    <location>
        <position position="288"/>
    </location>
</feature>
<reference evidence="8 9" key="1">
    <citation type="submission" date="2024-04" db="EMBL/GenBank/DDBJ databases">
        <title>Tritrichomonas musculus Genome.</title>
        <authorList>
            <person name="Alves-Ferreira E."/>
            <person name="Grigg M."/>
            <person name="Lorenzi H."/>
            <person name="Galac M."/>
        </authorList>
    </citation>
    <scope>NUCLEOTIDE SEQUENCE [LARGE SCALE GENOMIC DNA]</scope>
    <source>
        <strain evidence="8 9">EAF2021</strain>
    </source>
</reference>
<dbReference type="InterPro" id="IPR022684">
    <property type="entry name" value="Calpain_cysteine_protease"/>
</dbReference>
<keyword evidence="4 5" id="KW-0788">Thiol protease</keyword>
<dbReference type="EMBL" id="JAPFFF010000001">
    <property type="protein sequence ID" value="KAK8900447.1"/>
    <property type="molecule type" value="Genomic_DNA"/>
</dbReference>
<feature type="compositionally biased region" description="Basic residues" evidence="6">
    <location>
        <begin position="808"/>
        <end position="818"/>
    </location>
</feature>
<evidence type="ECO:0000313" key="8">
    <source>
        <dbReference type="EMBL" id="KAK8900447.1"/>
    </source>
</evidence>
<accession>A0ABR2LB55</accession>
<feature type="region of interest" description="Disordered" evidence="6">
    <location>
        <begin position="665"/>
        <end position="1248"/>
    </location>
</feature>
<evidence type="ECO:0000313" key="9">
    <source>
        <dbReference type="Proteomes" id="UP001470230"/>
    </source>
</evidence>
<feature type="compositionally biased region" description="Basic residues" evidence="6">
    <location>
        <begin position="863"/>
        <end position="874"/>
    </location>
</feature>
<evidence type="ECO:0000259" key="7">
    <source>
        <dbReference type="PROSITE" id="PS50203"/>
    </source>
</evidence>
<dbReference type="PANTHER" id="PTHR10183:SF379">
    <property type="entry name" value="CALPAIN-5"/>
    <property type="match status" value="1"/>
</dbReference>
<feature type="compositionally biased region" description="Basic and acidic residues" evidence="6">
    <location>
        <begin position="1131"/>
        <end position="1142"/>
    </location>
</feature>
<feature type="active site" evidence="5">
    <location>
        <position position="308"/>
    </location>
</feature>
<evidence type="ECO:0000256" key="1">
    <source>
        <dbReference type="ARBA" id="ARBA00007623"/>
    </source>
</evidence>
<protein>
    <recommendedName>
        <fullName evidence="7">Calpain catalytic domain-containing protein</fullName>
    </recommendedName>
</protein>
<comment type="similarity">
    <text evidence="1">Belongs to the peptidase C2 family.</text>
</comment>
<keyword evidence="2 5" id="KW-0645">Protease</keyword>
<dbReference type="SUPFAM" id="SSF54001">
    <property type="entry name" value="Cysteine proteinases"/>
    <property type="match status" value="1"/>
</dbReference>
<feature type="compositionally biased region" description="Basic residues" evidence="6">
    <location>
        <begin position="973"/>
        <end position="988"/>
    </location>
</feature>
<dbReference type="SMART" id="SM00230">
    <property type="entry name" value="CysPc"/>
    <property type="match status" value="1"/>
</dbReference>
<dbReference type="PRINTS" id="PR00704">
    <property type="entry name" value="CALPAIN"/>
</dbReference>
<feature type="compositionally biased region" description="Basic and acidic residues" evidence="6">
    <location>
        <begin position="693"/>
        <end position="714"/>
    </location>
</feature>
<dbReference type="Proteomes" id="UP001470230">
    <property type="component" value="Unassembled WGS sequence"/>
</dbReference>
<keyword evidence="9" id="KW-1185">Reference proteome</keyword>
<name>A0ABR2LB55_9EUKA</name>
<keyword evidence="3 5" id="KW-0378">Hydrolase</keyword>
<feature type="compositionally biased region" description="Polar residues" evidence="6">
    <location>
        <begin position="737"/>
        <end position="746"/>
    </location>
</feature>
<evidence type="ECO:0000256" key="4">
    <source>
        <dbReference type="ARBA" id="ARBA00022807"/>
    </source>
</evidence>
<feature type="active site" evidence="5">
    <location>
        <position position="84"/>
    </location>
</feature>
<feature type="domain" description="Calpain catalytic" evidence="7">
    <location>
        <begin position="27"/>
        <end position="364"/>
    </location>
</feature>